<dbReference type="Gene3D" id="3.40.50.2000">
    <property type="entry name" value="Glycogen Phosphorylase B"/>
    <property type="match status" value="1"/>
</dbReference>
<dbReference type="GO" id="GO:0016740">
    <property type="term" value="F:transferase activity"/>
    <property type="evidence" value="ECO:0007669"/>
    <property type="project" value="UniProtKB-KW"/>
</dbReference>
<accession>A0A7W7N4E9</accession>
<keyword evidence="2" id="KW-1185">Reference proteome</keyword>
<dbReference type="AlphaFoldDB" id="A0A7W7N4E9"/>
<proteinExistence type="predicted"/>
<keyword evidence="1" id="KW-0808">Transferase</keyword>
<protein>
    <submittedName>
        <fullName evidence="1">Glycosyltransferase involved in cell wall biosynthesis</fullName>
    </submittedName>
</protein>
<comment type="caution">
    <text evidence="1">The sequence shown here is derived from an EMBL/GenBank/DDBJ whole genome shotgun (WGS) entry which is preliminary data.</text>
</comment>
<dbReference type="EMBL" id="JACHKY010000003">
    <property type="protein sequence ID" value="MBB4798182.1"/>
    <property type="molecule type" value="Genomic_DNA"/>
</dbReference>
<sequence length="678" mass="73671">MKIANLIIDVRPLQRTAGDSPLGRALMDAAQALIQTRSARLLASVNAPLPAELAREGVAVLRALPIRREAVTVISAGQEAVALAADMRPQMKPFVRLLTIEWRKGADGVEGYAVCGDGVPDAPVGRTAPTETDVSDLDQLQLNLLADVCEAFLVVDAAVASNKDIMRDLVASARGGDMRIVVLNGDSAVEAPEVSSLRLGAGGIRRLVEKAQAVLLPHDEPAALTSWEVEAWGGVWLKISAGDVVKSLSDLCLLAAEASSSAHVHNAPATPDVLAALPRQSIPDAPDRPRIALVTPMFPDKGGPPHSSLDLAMALTELCDLDIWTNSDMLPLHRKKVSNVYRLSDAFPADRYDEIIYVMGNHKMYAPIYAMMRRYGGVVIQHDAHMLDFLNATLGRGGLEDLLLRELGYRPPAHDIGALIKDLAAFGRPLLSPIVETAHGVIVHSPTARSVIDNLYDSHVEYFPVGMPYPFDVEKLAPDQRLQAKLSFGVDPRVPCIVSFGEVHLQKGAKQCLFVLNELRSWGVEFQFLFVGPIQSALRCELENYIENLSLTDYVKIVGAVSEEHYIRYLVAGDLVLQIRQIPFGQVSGALLDAVSAGMHGVASENLARSIEAPEMIRRVTDGASPTIYAEEIAQIIASKAYEKRPGPGWNDFTVKHDFVVYARNLLAMIFGRGREGR</sequence>
<evidence type="ECO:0000313" key="2">
    <source>
        <dbReference type="Proteomes" id="UP000539957"/>
    </source>
</evidence>
<dbReference type="RefSeq" id="WP_184269454.1">
    <property type="nucleotide sequence ID" value="NZ_JACHKY010000003.1"/>
</dbReference>
<dbReference type="Proteomes" id="UP000539957">
    <property type="component" value="Unassembled WGS sequence"/>
</dbReference>
<name>A0A7W7N4E9_9CAUL</name>
<gene>
    <name evidence="1" type="ORF">HNP32_001926</name>
</gene>
<reference evidence="1 2" key="1">
    <citation type="submission" date="2020-08" db="EMBL/GenBank/DDBJ databases">
        <title>Functional genomics of gut bacteria from endangered species of beetles.</title>
        <authorList>
            <person name="Carlos-Shanley C."/>
        </authorList>
    </citation>
    <scope>NUCLEOTIDE SEQUENCE [LARGE SCALE GENOMIC DNA]</scope>
    <source>
        <strain evidence="1 2">S00123</strain>
    </source>
</reference>
<organism evidence="1 2">
    <name type="scientific">Brevundimonas bullata</name>
    <dbReference type="NCBI Taxonomy" id="13160"/>
    <lineage>
        <taxon>Bacteria</taxon>
        <taxon>Pseudomonadati</taxon>
        <taxon>Pseudomonadota</taxon>
        <taxon>Alphaproteobacteria</taxon>
        <taxon>Caulobacterales</taxon>
        <taxon>Caulobacteraceae</taxon>
        <taxon>Brevundimonas</taxon>
    </lineage>
</organism>
<dbReference type="SUPFAM" id="SSF53756">
    <property type="entry name" value="UDP-Glycosyltransferase/glycogen phosphorylase"/>
    <property type="match status" value="1"/>
</dbReference>
<evidence type="ECO:0000313" key="1">
    <source>
        <dbReference type="EMBL" id="MBB4798182.1"/>
    </source>
</evidence>